<feature type="compositionally biased region" description="Low complexity" evidence="1">
    <location>
        <begin position="13"/>
        <end position="26"/>
    </location>
</feature>
<dbReference type="Proteomes" id="UP001218218">
    <property type="component" value="Unassembled WGS sequence"/>
</dbReference>
<comment type="caution">
    <text evidence="3">The sequence shown here is derived from an EMBL/GenBank/DDBJ whole genome shotgun (WGS) entry which is preliminary data.</text>
</comment>
<reference evidence="3" key="1">
    <citation type="submission" date="2023-03" db="EMBL/GenBank/DDBJ databases">
        <title>Massive genome expansion in bonnet fungi (Mycena s.s.) driven by repeated elements and novel gene families across ecological guilds.</title>
        <authorList>
            <consortium name="Lawrence Berkeley National Laboratory"/>
            <person name="Harder C.B."/>
            <person name="Miyauchi S."/>
            <person name="Viragh M."/>
            <person name="Kuo A."/>
            <person name="Thoen E."/>
            <person name="Andreopoulos B."/>
            <person name="Lu D."/>
            <person name="Skrede I."/>
            <person name="Drula E."/>
            <person name="Henrissat B."/>
            <person name="Morin E."/>
            <person name="Kohler A."/>
            <person name="Barry K."/>
            <person name="LaButti K."/>
            <person name="Morin E."/>
            <person name="Salamov A."/>
            <person name="Lipzen A."/>
            <person name="Mereny Z."/>
            <person name="Hegedus B."/>
            <person name="Baldrian P."/>
            <person name="Stursova M."/>
            <person name="Weitz H."/>
            <person name="Taylor A."/>
            <person name="Grigoriev I.V."/>
            <person name="Nagy L.G."/>
            <person name="Martin F."/>
            <person name="Kauserud H."/>
        </authorList>
    </citation>
    <scope>NUCLEOTIDE SEQUENCE</scope>
    <source>
        <strain evidence="3">CBHHK002</strain>
    </source>
</reference>
<feature type="region of interest" description="Disordered" evidence="1">
    <location>
        <begin position="1"/>
        <end position="39"/>
    </location>
</feature>
<protein>
    <recommendedName>
        <fullName evidence="2">DUF6532 domain-containing protein</fullName>
    </recommendedName>
</protein>
<dbReference type="InterPro" id="IPR045341">
    <property type="entry name" value="DUF6532"/>
</dbReference>
<proteinExistence type="predicted"/>
<dbReference type="Pfam" id="PF20149">
    <property type="entry name" value="DUF6532"/>
    <property type="match status" value="1"/>
</dbReference>
<dbReference type="AlphaFoldDB" id="A0AAD6ZAZ5"/>
<name>A0AAD6ZAZ5_9AGAR</name>
<accession>A0AAD6ZAZ5</accession>
<evidence type="ECO:0000256" key="1">
    <source>
        <dbReference type="SAM" id="MobiDB-lite"/>
    </source>
</evidence>
<feature type="region of interest" description="Disordered" evidence="1">
    <location>
        <begin position="76"/>
        <end position="119"/>
    </location>
</feature>
<organism evidence="3 4">
    <name type="scientific">Mycena albidolilacea</name>
    <dbReference type="NCBI Taxonomy" id="1033008"/>
    <lineage>
        <taxon>Eukaryota</taxon>
        <taxon>Fungi</taxon>
        <taxon>Dikarya</taxon>
        <taxon>Basidiomycota</taxon>
        <taxon>Agaricomycotina</taxon>
        <taxon>Agaricomycetes</taxon>
        <taxon>Agaricomycetidae</taxon>
        <taxon>Agaricales</taxon>
        <taxon>Marasmiineae</taxon>
        <taxon>Mycenaceae</taxon>
        <taxon>Mycena</taxon>
    </lineage>
</organism>
<evidence type="ECO:0000313" key="4">
    <source>
        <dbReference type="Proteomes" id="UP001218218"/>
    </source>
</evidence>
<gene>
    <name evidence="3" type="ORF">DFH08DRAFT_972992</name>
</gene>
<feature type="compositionally biased region" description="Basic and acidic residues" evidence="1">
    <location>
        <begin position="99"/>
        <end position="110"/>
    </location>
</feature>
<evidence type="ECO:0000259" key="2">
    <source>
        <dbReference type="Pfam" id="PF20149"/>
    </source>
</evidence>
<feature type="compositionally biased region" description="Acidic residues" evidence="1">
    <location>
        <begin position="1"/>
        <end position="10"/>
    </location>
</feature>
<evidence type="ECO:0000313" key="3">
    <source>
        <dbReference type="EMBL" id="KAJ7314251.1"/>
    </source>
</evidence>
<keyword evidence="4" id="KW-1185">Reference proteome</keyword>
<dbReference type="EMBL" id="JARIHO010000068">
    <property type="protein sequence ID" value="KAJ7314251.1"/>
    <property type="molecule type" value="Genomic_DNA"/>
</dbReference>
<feature type="domain" description="DUF6532" evidence="2">
    <location>
        <begin position="194"/>
        <end position="373"/>
    </location>
</feature>
<sequence length="436" mass="48727">MSTEDFDLNNEDSTTSVSATASMSSTNIELASRPRLVRRAPRTYPDMSCTLQSDAAHAASSPTIAATRQPLIHRTNIFGPGLHNDRQRPRHSTTANGQSHKENAVHHLSDDEYESAPVKKKSRKEAAARSIVNIASERIPVLELVYQYIRLHVLTDEIKTWLQGRAELALFVQQGFDWAVKRLGLDPHNFGPVTHMEHNLCCERIYGTRGDFKELARIIVAGPDGYEFLPCSSKATKEEQDRIAAANRDLVAELTTKSAFVFENPRDRTVKNSMSKHASIETLIQTALFAGLLSDGMQYPEFFDDTLPLGEQDDAQPSHKPHCRWSPSMSASPRLQIRAAIMEYSSGHYVPEAFARKIFKPHFNAELATLRAWRTFTSSPTVIPGDGPVRTTPATFLTRTLQEKIFADARYNVLKDVVAPVPSTEVMNTLDFALHQ</sequence>